<comment type="caution">
    <text evidence="1">The sequence shown here is derived from an EMBL/GenBank/DDBJ whole genome shotgun (WGS) entry which is preliminary data.</text>
</comment>
<gene>
    <name evidence="1" type="ORF">F0A17_03335</name>
</gene>
<proteinExistence type="predicted"/>
<reference evidence="1 2" key="1">
    <citation type="submission" date="2019-08" db="EMBL/GenBank/DDBJ databases">
        <title>Bioinformatics analysis of the strain L3 and L5.</title>
        <authorList>
            <person name="Li X."/>
        </authorList>
    </citation>
    <scope>NUCLEOTIDE SEQUENCE [LARGE SCALE GENOMIC DNA]</scope>
    <source>
        <strain evidence="1 2">L5</strain>
    </source>
</reference>
<organism evidence="1 2">
    <name type="scientific">Billgrantia pellis</name>
    <dbReference type="NCBI Taxonomy" id="2606936"/>
    <lineage>
        <taxon>Bacteria</taxon>
        <taxon>Pseudomonadati</taxon>
        <taxon>Pseudomonadota</taxon>
        <taxon>Gammaproteobacteria</taxon>
        <taxon>Oceanospirillales</taxon>
        <taxon>Halomonadaceae</taxon>
        <taxon>Billgrantia</taxon>
    </lineage>
</organism>
<keyword evidence="2" id="KW-1185">Reference proteome</keyword>
<accession>A0A7V7KIG1</accession>
<dbReference type="Proteomes" id="UP000486760">
    <property type="component" value="Unassembled WGS sequence"/>
</dbReference>
<evidence type="ECO:0000313" key="2">
    <source>
        <dbReference type="Proteomes" id="UP000486760"/>
    </source>
</evidence>
<name>A0A7V7KIG1_9GAMM</name>
<dbReference type="Gene3D" id="3.40.630.30">
    <property type="match status" value="1"/>
</dbReference>
<protein>
    <submittedName>
        <fullName evidence="1">GNAT family N-acetyltransferase</fullName>
    </submittedName>
</protein>
<dbReference type="AlphaFoldDB" id="A0A7V7KIG1"/>
<dbReference type="SUPFAM" id="SSF55729">
    <property type="entry name" value="Acyl-CoA N-acyltransferases (Nat)"/>
    <property type="match status" value="1"/>
</dbReference>
<evidence type="ECO:0000313" key="1">
    <source>
        <dbReference type="EMBL" id="KAA0014780.1"/>
    </source>
</evidence>
<dbReference type="EMBL" id="VTPY01000001">
    <property type="protein sequence ID" value="KAA0014780.1"/>
    <property type="molecule type" value="Genomic_DNA"/>
</dbReference>
<sequence length="310" mass="35149">MLKRTDPLFHPGWIRFNEQRWGLEAEPLTFSPEKGDGWRLETVLYRNRQGRLVTPPRNPHLPLDFGCTSERPAARNRRKRLALTRLAEYLQECEFGGSLSLSSVADDIRPFEWANMTARPRFTYHLDIANRDDCIDPNARKKARKCRRLGYRCEVTEDYDAVADCLAGPETRKGFDYRLDAAELARLADLMGPRHFVCFLARNAQGEATGSRVCLFAPGGHALAWSAGMKTEAMKDGVNNLVAEEALNFFEKQGCSVFDFIGANIAPVAEMKEAWGGRLVCHYSISQRGIRQLAREAYVTARTLMKRESK</sequence>
<dbReference type="InterPro" id="IPR016181">
    <property type="entry name" value="Acyl_CoA_acyltransferase"/>
</dbReference>
<keyword evidence="1" id="KW-0808">Transferase</keyword>
<dbReference type="GO" id="GO:0016740">
    <property type="term" value="F:transferase activity"/>
    <property type="evidence" value="ECO:0007669"/>
    <property type="project" value="UniProtKB-KW"/>
</dbReference>